<comment type="caution">
    <text evidence="1">The sequence shown here is derived from an EMBL/GenBank/DDBJ whole genome shotgun (WGS) entry which is preliminary data.</text>
</comment>
<protein>
    <recommendedName>
        <fullName evidence="3">Lipoprotein</fullName>
    </recommendedName>
</protein>
<accession>A0ABT6DI50</accession>
<dbReference type="RefSeq" id="WP_277577074.1">
    <property type="nucleotide sequence ID" value="NZ_JANRMI010000001.1"/>
</dbReference>
<gene>
    <name evidence="1" type="ORF">NWE73_04430</name>
</gene>
<proteinExistence type="predicted"/>
<dbReference type="Proteomes" id="UP001152321">
    <property type="component" value="Unassembled WGS sequence"/>
</dbReference>
<reference evidence="1" key="1">
    <citation type="submission" date="2022-08" db="EMBL/GenBank/DDBJ databases">
        <title>Novel Bdellovibrio Species Isolated from Svalbard: Designation Bdellovibrio svalbardensis.</title>
        <authorList>
            <person name="Mitchell R.J."/>
            <person name="Choi S.Y."/>
        </authorList>
    </citation>
    <scope>NUCLEOTIDE SEQUENCE</scope>
    <source>
        <strain evidence="1">PAP01</strain>
    </source>
</reference>
<name>A0ABT6DI50_9BACT</name>
<evidence type="ECO:0008006" key="3">
    <source>
        <dbReference type="Google" id="ProtNLM"/>
    </source>
</evidence>
<evidence type="ECO:0000313" key="2">
    <source>
        <dbReference type="Proteomes" id="UP001152321"/>
    </source>
</evidence>
<organism evidence="1 2">
    <name type="scientific">Bdellovibrio svalbardensis</name>
    <dbReference type="NCBI Taxonomy" id="2972972"/>
    <lineage>
        <taxon>Bacteria</taxon>
        <taxon>Pseudomonadati</taxon>
        <taxon>Bdellovibrionota</taxon>
        <taxon>Bdellovibrionia</taxon>
        <taxon>Bdellovibrionales</taxon>
        <taxon>Pseudobdellovibrionaceae</taxon>
        <taxon>Bdellovibrio</taxon>
    </lineage>
</organism>
<sequence length="193" mass="22136">MKYLFALCLCLTACASYEVTPGGRAIRTESEYFNVIDQNSDQQIKYSGLYNLLDVQGTALNSKVMEAQMDQLTRIYQWDDKKYLEEKSKFEGRLNKETEFFVAFYTPERKSDDLNKPNTQWRLFLDVAGKRYEGKVAKIKTASPELISLYPSFNRFYTPYSVTFNVPMKSIESLPMKLTVTGSVGSAALDFKP</sequence>
<dbReference type="EMBL" id="JANRMI010000001">
    <property type="protein sequence ID" value="MDG0815599.1"/>
    <property type="molecule type" value="Genomic_DNA"/>
</dbReference>
<keyword evidence="2" id="KW-1185">Reference proteome</keyword>
<evidence type="ECO:0000313" key="1">
    <source>
        <dbReference type="EMBL" id="MDG0815599.1"/>
    </source>
</evidence>